<keyword evidence="2" id="KW-1185">Reference proteome</keyword>
<evidence type="ECO:0000313" key="1">
    <source>
        <dbReference type="EMBL" id="MTD14207.1"/>
    </source>
</evidence>
<reference evidence="1 2" key="1">
    <citation type="submission" date="2019-11" db="EMBL/GenBank/DDBJ databases">
        <authorList>
            <person name="Jiang L.-Q."/>
        </authorList>
    </citation>
    <scope>NUCLEOTIDE SEQUENCE [LARGE SCALE GENOMIC DNA]</scope>
    <source>
        <strain evidence="1 2">YIM 132087</strain>
    </source>
</reference>
<gene>
    <name evidence="1" type="ORF">GIS00_09640</name>
</gene>
<dbReference type="Proteomes" id="UP000460221">
    <property type="component" value="Unassembled WGS sequence"/>
</dbReference>
<dbReference type="EMBL" id="WLYK01000002">
    <property type="protein sequence ID" value="MTD14207.1"/>
    <property type="molecule type" value="Genomic_DNA"/>
</dbReference>
<protein>
    <submittedName>
        <fullName evidence="1">Uncharacterized protein</fullName>
    </submittedName>
</protein>
<comment type="caution">
    <text evidence="1">The sequence shown here is derived from an EMBL/GenBank/DDBJ whole genome shotgun (WGS) entry which is preliminary data.</text>
</comment>
<accession>A0A7K1FJA4</accession>
<name>A0A7K1FJA4_9ACTN</name>
<dbReference type="RefSeq" id="WP_154768211.1">
    <property type="nucleotide sequence ID" value="NZ_WLYK01000002.1"/>
</dbReference>
<organism evidence="1 2">
    <name type="scientific">Nakamurella alba</name>
    <dbReference type="NCBI Taxonomy" id="2665158"/>
    <lineage>
        <taxon>Bacteria</taxon>
        <taxon>Bacillati</taxon>
        <taxon>Actinomycetota</taxon>
        <taxon>Actinomycetes</taxon>
        <taxon>Nakamurellales</taxon>
        <taxon>Nakamurellaceae</taxon>
        <taxon>Nakamurella</taxon>
    </lineage>
</organism>
<proteinExistence type="predicted"/>
<evidence type="ECO:0000313" key="2">
    <source>
        <dbReference type="Proteomes" id="UP000460221"/>
    </source>
</evidence>
<dbReference type="AlphaFoldDB" id="A0A7K1FJA4"/>
<sequence length="83" mass="8977">MYRRHYVTTADPLVQRLAAGRGDPAPAGDLSAVTELVFATREEAEDMVEQMLALGVLEQVLADEAAFIAPGGVSWLLQHRVKG</sequence>